<gene>
    <name evidence="2" type="ORF">CEP52_004500</name>
</gene>
<evidence type="ECO:0000313" key="3">
    <source>
        <dbReference type="Proteomes" id="UP000287144"/>
    </source>
</evidence>
<feature type="compositionally biased region" description="Acidic residues" evidence="1">
    <location>
        <begin position="49"/>
        <end position="58"/>
    </location>
</feature>
<organism evidence="2 3">
    <name type="scientific">Fusarium oligoseptatum</name>
    <dbReference type="NCBI Taxonomy" id="2604345"/>
    <lineage>
        <taxon>Eukaryota</taxon>
        <taxon>Fungi</taxon>
        <taxon>Dikarya</taxon>
        <taxon>Ascomycota</taxon>
        <taxon>Pezizomycotina</taxon>
        <taxon>Sordariomycetes</taxon>
        <taxon>Hypocreomycetidae</taxon>
        <taxon>Hypocreales</taxon>
        <taxon>Nectriaceae</taxon>
        <taxon>Fusarium</taxon>
        <taxon>Fusarium solani species complex</taxon>
    </lineage>
</organism>
<sequence length="101" mass="11486">MEGDEEVLDKNEWEKLDEHEALSASSEESHKDTVEVGSKKSKKTPLVIDSDEEDDADSNCDSASTDSYGCGDQSLYWMDTAGRDQRFFRHLPMIKRSLIIR</sequence>
<evidence type="ECO:0000256" key="1">
    <source>
        <dbReference type="SAM" id="MobiDB-lite"/>
    </source>
</evidence>
<feature type="region of interest" description="Disordered" evidence="1">
    <location>
        <begin position="1"/>
        <end position="66"/>
    </location>
</feature>
<evidence type="ECO:0000313" key="2">
    <source>
        <dbReference type="EMBL" id="RSM08797.1"/>
    </source>
</evidence>
<protein>
    <submittedName>
        <fullName evidence="2">Uncharacterized protein</fullName>
    </submittedName>
</protein>
<dbReference type="EMBL" id="NKCK01000032">
    <property type="protein sequence ID" value="RSM08797.1"/>
    <property type="molecule type" value="Genomic_DNA"/>
</dbReference>
<proteinExistence type="predicted"/>
<comment type="caution">
    <text evidence="2">The sequence shown here is derived from an EMBL/GenBank/DDBJ whole genome shotgun (WGS) entry which is preliminary data.</text>
</comment>
<dbReference type="STRING" id="1325735.A0A428U3D4"/>
<dbReference type="Proteomes" id="UP000287144">
    <property type="component" value="Unassembled WGS sequence"/>
</dbReference>
<feature type="compositionally biased region" description="Basic and acidic residues" evidence="1">
    <location>
        <begin position="8"/>
        <end position="38"/>
    </location>
</feature>
<accession>A0A428U3D4</accession>
<name>A0A428U3D4_9HYPO</name>
<dbReference type="AlphaFoldDB" id="A0A428U3D4"/>
<keyword evidence="3" id="KW-1185">Reference proteome</keyword>
<reference evidence="2 3" key="1">
    <citation type="submission" date="2017-06" db="EMBL/GenBank/DDBJ databases">
        <title>Comparative genomic analysis of Ambrosia Fusariam Clade fungi.</title>
        <authorList>
            <person name="Stajich J.E."/>
            <person name="Carrillo J."/>
            <person name="Kijimoto T."/>
            <person name="Eskalen A."/>
            <person name="O'Donnell K."/>
            <person name="Kasson M."/>
        </authorList>
    </citation>
    <scope>NUCLEOTIDE SEQUENCE [LARGE SCALE GENOMIC DNA]</scope>
    <source>
        <strain evidence="2 3">NRRL62579</strain>
    </source>
</reference>